<sequence>MKVSNIGVLTSIFRLIIIASLVWNSMFMCIFINWPNISTFTTSSICTVYNFLN</sequence>
<keyword evidence="2" id="KW-1185">Reference proteome</keyword>
<name>A0A914KMU9_MELIC</name>
<evidence type="ECO:0000313" key="4">
    <source>
        <dbReference type="WBParaSite" id="Minc3s00443g12391"/>
    </source>
</evidence>
<dbReference type="Proteomes" id="UP000887563">
    <property type="component" value="Unplaced"/>
</dbReference>
<keyword evidence="1" id="KW-1133">Transmembrane helix</keyword>
<evidence type="ECO:0000313" key="3">
    <source>
        <dbReference type="WBParaSite" id="Minc3s00052g02798"/>
    </source>
</evidence>
<dbReference type="WBParaSite" id="Minc3s00443g12391">
    <property type="protein sequence ID" value="Minc3s00443g12391"/>
    <property type="gene ID" value="Minc3s00443g12391"/>
</dbReference>
<evidence type="ECO:0000256" key="1">
    <source>
        <dbReference type="SAM" id="Phobius"/>
    </source>
</evidence>
<protein>
    <submittedName>
        <fullName evidence="3 4">Uncharacterized protein</fullName>
    </submittedName>
</protein>
<accession>A0A914KMU9</accession>
<proteinExistence type="predicted"/>
<keyword evidence="1" id="KW-0812">Transmembrane</keyword>
<dbReference type="WBParaSite" id="Minc3s00052g02798">
    <property type="protein sequence ID" value="Minc3s00052g02798"/>
    <property type="gene ID" value="Minc3s00052g02798"/>
</dbReference>
<organism evidence="2 3">
    <name type="scientific">Meloidogyne incognita</name>
    <name type="common">Southern root-knot nematode worm</name>
    <name type="synonym">Oxyuris incognita</name>
    <dbReference type="NCBI Taxonomy" id="6306"/>
    <lineage>
        <taxon>Eukaryota</taxon>
        <taxon>Metazoa</taxon>
        <taxon>Ecdysozoa</taxon>
        <taxon>Nematoda</taxon>
        <taxon>Chromadorea</taxon>
        <taxon>Rhabditida</taxon>
        <taxon>Tylenchina</taxon>
        <taxon>Tylenchomorpha</taxon>
        <taxon>Tylenchoidea</taxon>
        <taxon>Meloidogynidae</taxon>
        <taxon>Meloidogyninae</taxon>
        <taxon>Meloidogyne</taxon>
        <taxon>Meloidogyne incognita group</taxon>
    </lineage>
</organism>
<evidence type="ECO:0000313" key="2">
    <source>
        <dbReference type="Proteomes" id="UP000887563"/>
    </source>
</evidence>
<reference evidence="3 4" key="1">
    <citation type="submission" date="2022-11" db="UniProtKB">
        <authorList>
            <consortium name="WormBaseParasite"/>
        </authorList>
    </citation>
    <scope>IDENTIFICATION</scope>
</reference>
<feature type="transmembrane region" description="Helical" evidence="1">
    <location>
        <begin position="12"/>
        <end position="34"/>
    </location>
</feature>
<dbReference type="AlphaFoldDB" id="A0A914KMU9"/>
<keyword evidence="1" id="KW-0472">Membrane</keyword>